<proteinExistence type="predicted"/>
<dbReference type="GeneID" id="131800376"/>
<dbReference type="RefSeq" id="XP_058984190.1">
    <property type="nucleotide sequence ID" value="XM_059128207.1"/>
</dbReference>
<organism evidence="2 3">
    <name type="scientific">Musca domestica</name>
    <name type="common">House fly</name>
    <dbReference type="NCBI Taxonomy" id="7370"/>
    <lineage>
        <taxon>Eukaryota</taxon>
        <taxon>Metazoa</taxon>
        <taxon>Ecdysozoa</taxon>
        <taxon>Arthropoda</taxon>
        <taxon>Hexapoda</taxon>
        <taxon>Insecta</taxon>
        <taxon>Pterygota</taxon>
        <taxon>Neoptera</taxon>
        <taxon>Endopterygota</taxon>
        <taxon>Diptera</taxon>
        <taxon>Brachycera</taxon>
        <taxon>Muscomorpha</taxon>
        <taxon>Muscoidea</taxon>
        <taxon>Muscidae</taxon>
        <taxon>Musca</taxon>
    </lineage>
</organism>
<protein>
    <submittedName>
        <fullName evidence="3">Titin isoform X1</fullName>
    </submittedName>
</protein>
<keyword evidence="2" id="KW-1185">Reference proteome</keyword>
<name>A0ABM3VEH4_MUSDO</name>
<feature type="region of interest" description="Disordered" evidence="1">
    <location>
        <begin position="76"/>
        <end position="97"/>
    </location>
</feature>
<feature type="region of interest" description="Disordered" evidence="1">
    <location>
        <begin position="563"/>
        <end position="592"/>
    </location>
</feature>
<dbReference type="Proteomes" id="UP001652621">
    <property type="component" value="Unplaced"/>
</dbReference>
<reference evidence="3" key="1">
    <citation type="submission" date="2025-08" db="UniProtKB">
        <authorList>
            <consortium name="RefSeq"/>
        </authorList>
    </citation>
    <scope>IDENTIFICATION</scope>
    <source>
        <strain evidence="3">Aabys</strain>
        <tissue evidence="3">Whole body</tissue>
    </source>
</reference>
<dbReference type="PANTHER" id="PTHR47771">
    <property type="entry name" value="LD27203P-RELATED"/>
    <property type="match status" value="1"/>
</dbReference>
<evidence type="ECO:0000313" key="2">
    <source>
        <dbReference type="Proteomes" id="UP001652621"/>
    </source>
</evidence>
<feature type="compositionally biased region" description="Low complexity" evidence="1">
    <location>
        <begin position="497"/>
        <end position="506"/>
    </location>
</feature>
<accession>A0ABM3VEH4</accession>
<feature type="compositionally biased region" description="Polar residues" evidence="1">
    <location>
        <begin position="569"/>
        <end position="583"/>
    </location>
</feature>
<feature type="region of interest" description="Disordered" evidence="1">
    <location>
        <begin position="459"/>
        <end position="506"/>
    </location>
</feature>
<gene>
    <name evidence="3" type="primary">LOC131800376</name>
</gene>
<evidence type="ECO:0000256" key="1">
    <source>
        <dbReference type="SAM" id="MobiDB-lite"/>
    </source>
</evidence>
<sequence length="658" mass="76762">MRYVIIFGNCQNRREQLGIPVLLVVLLFGSITFARTGRADDTEENEYSIHHHNYEEQQSESTSPDLHAQESGKVEFKIHPDPNSNIEPGKRGSHKHGHTAILKPINRRKKHILLKVQPRHKKPIHNSQPAQQNTQPDEVKVFHTYEETHEHIIEKDEEQLAGPQADTQTPEATEQLEIQAEQQFSDPITQETQHFHSEEEKHEKHKKIKVKHHHHHHHHNHIKEIIKKIPEPYPVEKIVHVPVEKLVEKVVHVPKPYPVEKIIKVPVEKLVHVPKPYAVEKIVEKKVPYPVEKIVEKIVHVPVEKIVEKIIHIPKPYPVERIVEKIVHVPVEKIVEKKVPYPVEKVVHVPVEKVVEKIVHVPKPYAVEKIVNKLVAVPKPYAVVKPVPYPVEVKVPIHVEKPVPYEVEKYVPAPYRVEVEKKVPVYIHSKEPYKFERSQHSDHTKNNDDDFIDHEHKGLEQHSQEIESYSQHSHDLSVFPSNHKPRLSKLQSEETQETQQQTRQAQAIRGELIRQQQHQQQQQAQFQQQQQAQFQQQQQAQYHQQQQSQYQQQQQTQFQQQHQQIQGQLRSQEPATQESQNIEVSIPPKTNPKFHINVEETAETANQSPASDMQTQASTNSLQMVTRIQQIALPFHFLQYHHVPFQQPLGFSLTPNKK</sequence>
<dbReference type="PANTHER" id="PTHR47771:SF14">
    <property type="entry name" value="RH73259P"/>
    <property type="match status" value="1"/>
</dbReference>
<evidence type="ECO:0000313" key="3">
    <source>
        <dbReference type="RefSeq" id="XP_058984190.1"/>
    </source>
</evidence>